<dbReference type="STRING" id="355243.SAMN03080615_00551"/>
<reference evidence="2" key="1">
    <citation type="submission" date="2016-10" db="EMBL/GenBank/DDBJ databases">
        <authorList>
            <person name="Varghese N."/>
            <person name="Submissions S."/>
        </authorList>
    </citation>
    <scope>NUCLEOTIDE SEQUENCE [LARGE SCALE GENOMIC DNA]</scope>
    <source>
        <strain evidence="2">DSM 18887</strain>
    </source>
</reference>
<gene>
    <name evidence="1" type="ORF">SAMN03080615_00551</name>
</gene>
<proteinExistence type="predicted"/>
<keyword evidence="2" id="KW-1185">Reference proteome</keyword>
<sequence>MEESKSINRLKNKLIKELPFFPNEKKTLEELESKNINEVVIHYLHWQTRQVPARIRTVHRAPELTSDKRYKTLKEDINSLLDKVRNGESLHPFLSHRAHQKGYTPVQRVKDGEVDGWEDKDQILNTKGFHHFHLDMTLEQSGLSKRTNEVLFAFVDRKSFHAIAIFDHSVFEQSDASGSMTDERKRMWDVHEKYATLGMKPGSVYMNNPIMTSGHPLYLIRLADHYTRRILEIDPRLGEREFVNSIYKEANLEPPSKFNLDWHLEGLDLGILDKKNNVFFSVKQGHL</sequence>
<organism evidence="1 2">
    <name type="scientific">Amphritea atlantica</name>
    <dbReference type="NCBI Taxonomy" id="355243"/>
    <lineage>
        <taxon>Bacteria</taxon>
        <taxon>Pseudomonadati</taxon>
        <taxon>Pseudomonadota</taxon>
        <taxon>Gammaproteobacteria</taxon>
        <taxon>Oceanospirillales</taxon>
        <taxon>Oceanospirillaceae</taxon>
        <taxon>Amphritea</taxon>
    </lineage>
</organism>
<dbReference type="Proteomes" id="UP000198749">
    <property type="component" value="Unassembled WGS sequence"/>
</dbReference>
<dbReference type="RefSeq" id="WP_091353585.1">
    <property type="nucleotide sequence ID" value="NZ_AP025284.1"/>
</dbReference>
<dbReference type="EMBL" id="FOGB01000001">
    <property type="protein sequence ID" value="SEQ12818.1"/>
    <property type="molecule type" value="Genomic_DNA"/>
</dbReference>
<name>A0A1H9DJB5_9GAMM</name>
<evidence type="ECO:0000313" key="1">
    <source>
        <dbReference type="EMBL" id="SEQ12818.1"/>
    </source>
</evidence>
<accession>A0A1H9DJB5</accession>
<dbReference type="AlphaFoldDB" id="A0A1H9DJB5"/>
<protein>
    <submittedName>
        <fullName evidence="1">Uncharacterized protein</fullName>
    </submittedName>
</protein>
<evidence type="ECO:0000313" key="2">
    <source>
        <dbReference type="Proteomes" id="UP000198749"/>
    </source>
</evidence>
<dbReference type="OrthoDB" id="9135240at2"/>